<dbReference type="GO" id="GO:0005829">
    <property type="term" value="C:cytosol"/>
    <property type="evidence" value="ECO:0007669"/>
    <property type="project" value="TreeGrafter"/>
</dbReference>
<dbReference type="SUPFAM" id="SSF55811">
    <property type="entry name" value="Nudix"/>
    <property type="match status" value="1"/>
</dbReference>
<evidence type="ECO:0000256" key="2">
    <source>
        <dbReference type="ARBA" id="ARBA00007482"/>
    </source>
</evidence>
<comment type="catalytic activity">
    <reaction evidence="12">
        <text>ADP-D-ribose + H2O = D-ribose 5-phosphate + AMP + 2 H(+)</text>
        <dbReference type="Rhea" id="RHEA:10412"/>
        <dbReference type="ChEBI" id="CHEBI:15377"/>
        <dbReference type="ChEBI" id="CHEBI:15378"/>
        <dbReference type="ChEBI" id="CHEBI:57967"/>
        <dbReference type="ChEBI" id="CHEBI:78346"/>
        <dbReference type="ChEBI" id="CHEBI:456215"/>
        <dbReference type="EC" id="3.6.1.13"/>
    </reaction>
</comment>
<dbReference type="InterPro" id="IPR004385">
    <property type="entry name" value="NDP_pyrophosphatase"/>
</dbReference>
<dbReference type="CDD" id="cd24155">
    <property type="entry name" value="NUDIX_ADPRase"/>
    <property type="match status" value="1"/>
</dbReference>
<dbReference type="GO" id="GO:0047631">
    <property type="term" value="F:ADP-ribose diphosphatase activity"/>
    <property type="evidence" value="ECO:0007669"/>
    <property type="project" value="UniProtKB-EC"/>
</dbReference>
<protein>
    <recommendedName>
        <fullName evidence="4">ADP-ribose pyrophosphatase</fullName>
        <ecNumber evidence="3">3.6.1.13</ecNumber>
    </recommendedName>
    <alternativeName>
        <fullName evidence="9">ADP-ribose diphosphatase</fullName>
    </alternativeName>
    <alternativeName>
        <fullName evidence="11">ADP-ribose phosphohydrolase</fullName>
    </alternativeName>
    <alternativeName>
        <fullName evidence="10">Adenosine diphosphoribose pyrophosphatase</fullName>
    </alternativeName>
</protein>
<accession>A0A382NCA9</accession>
<keyword evidence="7" id="KW-0460">Magnesium</keyword>
<keyword evidence="6" id="KW-0378">Hydrolase</keyword>
<dbReference type="Gene3D" id="3.90.79.10">
    <property type="entry name" value="Nucleoside Triphosphate Pyrophosphohydrolase"/>
    <property type="match status" value="1"/>
</dbReference>
<evidence type="ECO:0000256" key="12">
    <source>
        <dbReference type="ARBA" id="ARBA00049546"/>
    </source>
</evidence>
<keyword evidence="5" id="KW-0479">Metal-binding</keyword>
<dbReference type="GO" id="GO:0019144">
    <property type="term" value="F:ADP-sugar diphosphatase activity"/>
    <property type="evidence" value="ECO:0007669"/>
    <property type="project" value="TreeGrafter"/>
</dbReference>
<dbReference type="Pfam" id="PF00293">
    <property type="entry name" value="NUDIX"/>
    <property type="match status" value="1"/>
</dbReference>
<evidence type="ECO:0000256" key="1">
    <source>
        <dbReference type="ARBA" id="ARBA00001946"/>
    </source>
</evidence>
<evidence type="ECO:0000256" key="11">
    <source>
        <dbReference type="ARBA" id="ARBA00033056"/>
    </source>
</evidence>
<name>A0A382NCA9_9ZZZZ</name>
<comment type="cofactor">
    <cofactor evidence="1">
        <name>Mg(2+)</name>
        <dbReference type="ChEBI" id="CHEBI:18420"/>
    </cofactor>
</comment>
<evidence type="ECO:0000256" key="6">
    <source>
        <dbReference type="ARBA" id="ARBA00022801"/>
    </source>
</evidence>
<evidence type="ECO:0000256" key="10">
    <source>
        <dbReference type="ARBA" id="ARBA00030308"/>
    </source>
</evidence>
<gene>
    <name evidence="14" type="ORF">METZ01_LOCUS311550</name>
</gene>
<dbReference type="NCBIfam" id="TIGR00052">
    <property type="entry name" value="nudix-type nucleoside diphosphatase, YffH/AdpP family"/>
    <property type="match status" value="1"/>
</dbReference>
<dbReference type="GO" id="GO:0006753">
    <property type="term" value="P:nucleoside phosphate metabolic process"/>
    <property type="evidence" value="ECO:0007669"/>
    <property type="project" value="TreeGrafter"/>
</dbReference>
<evidence type="ECO:0000313" key="14">
    <source>
        <dbReference type="EMBL" id="SVC58696.1"/>
    </source>
</evidence>
<comment type="function">
    <text evidence="8">Acts on ADP-mannose and ADP-glucose as well as ADP-ribose. Prevents glycogen biosynthesis. The reaction catalyzed by this enzyme is a limiting step of the gluconeogenic process.</text>
</comment>
<dbReference type="InterPro" id="IPR015797">
    <property type="entry name" value="NUDIX_hydrolase-like_dom_sf"/>
</dbReference>
<dbReference type="GO" id="GO:0046872">
    <property type="term" value="F:metal ion binding"/>
    <property type="evidence" value="ECO:0007669"/>
    <property type="project" value="UniProtKB-KW"/>
</dbReference>
<dbReference type="PANTHER" id="PTHR11839">
    <property type="entry name" value="UDP/ADP-SUGAR PYROPHOSPHATASE"/>
    <property type="match status" value="1"/>
</dbReference>
<evidence type="ECO:0000256" key="5">
    <source>
        <dbReference type="ARBA" id="ARBA00022723"/>
    </source>
</evidence>
<organism evidence="14">
    <name type="scientific">marine metagenome</name>
    <dbReference type="NCBI Taxonomy" id="408172"/>
    <lineage>
        <taxon>unclassified sequences</taxon>
        <taxon>metagenomes</taxon>
        <taxon>ecological metagenomes</taxon>
    </lineage>
</organism>
<evidence type="ECO:0000256" key="8">
    <source>
        <dbReference type="ARBA" id="ARBA00025164"/>
    </source>
</evidence>
<dbReference type="EMBL" id="UINC01099427">
    <property type="protein sequence ID" value="SVC58696.1"/>
    <property type="molecule type" value="Genomic_DNA"/>
</dbReference>
<dbReference type="EC" id="3.6.1.13" evidence="3"/>
<evidence type="ECO:0000256" key="7">
    <source>
        <dbReference type="ARBA" id="ARBA00022842"/>
    </source>
</evidence>
<dbReference type="PANTHER" id="PTHR11839:SF5">
    <property type="entry name" value="ADP-RIBOSE PYROPHOSPHATASE"/>
    <property type="match status" value="1"/>
</dbReference>
<comment type="similarity">
    <text evidence="2">Belongs to the Nudix hydrolase family. NudF subfamily.</text>
</comment>
<evidence type="ECO:0000256" key="3">
    <source>
        <dbReference type="ARBA" id="ARBA00012453"/>
    </source>
</evidence>
<dbReference type="AlphaFoldDB" id="A0A382NCA9"/>
<dbReference type="GO" id="GO:0019693">
    <property type="term" value="P:ribose phosphate metabolic process"/>
    <property type="evidence" value="ECO:0007669"/>
    <property type="project" value="TreeGrafter"/>
</dbReference>
<evidence type="ECO:0000256" key="9">
    <source>
        <dbReference type="ARBA" id="ARBA00030162"/>
    </source>
</evidence>
<sequence length="206" mass="23448">MSKLKNRFSLKDVEVMSKENCHSGFLNIEKLHLKHRLFEGGWSEVLQRELIVKDEAVGILLFDSFRDEVVMVRQFRVGVLDKQVIPWMLELVAGMVGEGESTEQVAIRETREESDCVPIELVKIFEYFNSPGTSNEKITLFCGRVDASCVEGVHGLIEEHEDIEVVVLPFEEALAGVESGLINNAMSIIALQWLKLHKAKLLDRWH</sequence>
<feature type="domain" description="Nudix hydrolase" evidence="13">
    <location>
        <begin position="52"/>
        <end position="195"/>
    </location>
</feature>
<dbReference type="InterPro" id="IPR000086">
    <property type="entry name" value="NUDIX_hydrolase_dom"/>
</dbReference>
<evidence type="ECO:0000259" key="13">
    <source>
        <dbReference type="PROSITE" id="PS51462"/>
    </source>
</evidence>
<dbReference type="PROSITE" id="PS51462">
    <property type="entry name" value="NUDIX"/>
    <property type="match status" value="1"/>
</dbReference>
<proteinExistence type="inferred from homology"/>
<reference evidence="14" key="1">
    <citation type="submission" date="2018-05" db="EMBL/GenBank/DDBJ databases">
        <authorList>
            <person name="Lanie J.A."/>
            <person name="Ng W.-L."/>
            <person name="Kazmierczak K.M."/>
            <person name="Andrzejewski T.M."/>
            <person name="Davidsen T.M."/>
            <person name="Wayne K.J."/>
            <person name="Tettelin H."/>
            <person name="Glass J.I."/>
            <person name="Rusch D."/>
            <person name="Podicherti R."/>
            <person name="Tsui H.-C.T."/>
            <person name="Winkler M.E."/>
        </authorList>
    </citation>
    <scope>NUCLEOTIDE SEQUENCE</scope>
</reference>
<evidence type="ECO:0000256" key="4">
    <source>
        <dbReference type="ARBA" id="ARBA00013297"/>
    </source>
</evidence>